<feature type="region of interest" description="Disordered" evidence="2">
    <location>
        <begin position="357"/>
        <end position="439"/>
    </location>
</feature>
<comment type="caution">
    <text evidence="3">The sequence shown here is derived from an EMBL/GenBank/DDBJ whole genome shotgun (WGS) entry which is preliminary data.</text>
</comment>
<dbReference type="AlphaFoldDB" id="A0A9P6JQW4"/>
<evidence type="ECO:0000313" key="4">
    <source>
        <dbReference type="Proteomes" id="UP000807306"/>
    </source>
</evidence>
<name>A0A9P6JQW4_9AGAR</name>
<evidence type="ECO:0000256" key="1">
    <source>
        <dbReference type="SAM" id="Coils"/>
    </source>
</evidence>
<dbReference type="Proteomes" id="UP000807306">
    <property type="component" value="Unassembled WGS sequence"/>
</dbReference>
<protein>
    <submittedName>
        <fullName evidence="3">Uncharacterized protein</fullName>
    </submittedName>
</protein>
<dbReference type="PANTHER" id="PTHR21974">
    <property type="entry name" value="RE15880P"/>
    <property type="match status" value="1"/>
</dbReference>
<dbReference type="OrthoDB" id="2562743at2759"/>
<proteinExistence type="predicted"/>
<organism evidence="3 4">
    <name type="scientific">Crepidotus variabilis</name>
    <dbReference type="NCBI Taxonomy" id="179855"/>
    <lineage>
        <taxon>Eukaryota</taxon>
        <taxon>Fungi</taxon>
        <taxon>Dikarya</taxon>
        <taxon>Basidiomycota</taxon>
        <taxon>Agaricomycotina</taxon>
        <taxon>Agaricomycetes</taxon>
        <taxon>Agaricomycetidae</taxon>
        <taxon>Agaricales</taxon>
        <taxon>Agaricineae</taxon>
        <taxon>Crepidotaceae</taxon>
        <taxon>Crepidotus</taxon>
    </lineage>
</organism>
<keyword evidence="1" id="KW-0175">Coiled coil</keyword>
<keyword evidence="4" id="KW-1185">Reference proteome</keyword>
<reference evidence="3" key="1">
    <citation type="submission" date="2020-11" db="EMBL/GenBank/DDBJ databases">
        <authorList>
            <consortium name="DOE Joint Genome Institute"/>
            <person name="Ahrendt S."/>
            <person name="Riley R."/>
            <person name="Andreopoulos W."/>
            <person name="Labutti K."/>
            <person name="Pangilinan J."/>
            <person name="Ruiz-Duenas F.J."/>
            <person name="Barrasa J.M."/>
            <person name="Sanchez-Garcia M."/>
            <person name="Camarero S."/>
            <person name="Miyauchi S."/>
            <person name="Serrano A."/>
            <person name="Linde D."/>
            <person name="Babiker R."/>
            <person name="Drula E."/>
            <person name="Ayuso-Fernandez I."/>
            <person name="Pacheco R."/>
            <person name="Padilla G."/>
            <person name="Ferreira P."/>
            <person name="Barriuso J."/>
            <person name="Kellner H."/>
            <person name="Castanera R."/>
            <person name="Alfaro M."/>
            <person name="Ramirez L."/>
            <person name="Pisabarro A.G."/>
            <person name="Kuo A."/>
            <person name="Tritt A."/>
            <person name="Lipzen A."/>
            <person name="He G."/>
            <person name="Yan M."/>
            <person name="Ng V."/>
            <person name="Cullen D."/>
            <person name="Martin F."/>
            <person name="Rosso M.-N."/>
            <person name="Henrissat B."/>
            <person name="Hibbett D."/>
            <person name="Martinez A.T."/>
            <person name="Grigoriev I.V."/>
        </authorList>
    </citation>
    <scope>NUCLEOTIDE SEQUENCE</scope>
    <source>
        <strain evidence="3">CBS 506.95</strain>
    </source>
</reference>
<feature type="coiled-coil region" evidence="1">
    <location>
        <begin position="48"/>
        <end position="82"/>
    </location>
</feature>
<evidence type="ECO:0000256" key="2">
    <source>
        <dbReference type="SAM" id="MobiDB-lite"/>
    </source>
</evidence>
<sequence length="439" mass="49395">MEVTTNDPVHFGAREYIIANTQYHSKLLSTISELEYVPHAKEHQTEFLADLEQQIDKGRKRIEDLAKKTNKERKEHESLRDSTTRRFAHIVVGKKGKFSEMASKEEKEYVEALEREMTERDNQTSRVKMYKEGKQALDDLNNKLVEYESAQAELQTLYNRTFEGPTPDFPEEDPLEYEFGEANEAHRKAQASVNSESRAGELLTKAVKVMEICAANMSDALAYSRYDMWGGGSMSDMMERSALRNASVNAAQAKNLADQAARTSSQVQSIPALQIADGSLLSDVFFDNIFTDMAFHDKIKQSCVQVSYNFEKLKRERDAAWRRLDNGGNVLMGASARLDYCRRELDSYRRALFESVAAQNPPPPSYSTLNTPEGSTNEVAQISPNTSSGVEKDVDAPTNMSTEKPIMPESQPSGWRSRNPFAYALSEERGAGTSSIEDI</sequence>
<dbReference type="PANTHER" id="PTHR21974:SF2">
    <property type="entry name" value="RE15880P"/>
    <property type="match status" value="1"/>
</dbReference>
<accession>A0A9P6JQW4</accession>
<evidence type="ECO:0000313" key="3">
    <source>
        <dbReference type="EMBL" id="KAF9529159.1"/>
    </source>
</evidence>
<feature type="compositionally biased region" description="Polar residues" evidence="2">
    <location>
        <begin position="366"/>
        <end position="389"/>
    </location>
</feature>
<feature type="coiled-coil region" evidence="1">
    <location>
        <begin position="130"/>
        <end position="160"/>
    </location>
</feature>
<gene>
    <name evidence="3" type="ORF">CPB83DRAFT_853334</name>
</gene>
<dbReference type="EMBL" id="MU157848">
    <property type="protein sequence ID" value="KAF9529159.1"/>
    <property type="molecule type" value="Genomic_DNA"/>
</dbReference>